<feature type="coiled-coil region" evidence="1">
    <location>
        <begin position="99"/>
        <end position="126"/>
    </location>
</feature>
<keyword evidence="2" id="KW-0472">Membrane</keyword>
<keyword evidence="1" id="KW-0175">Coiled coil</keyword>
<dbReference type="AlphaFoldDB" id="A0AAP0I594"/>
<dbReference type="Proteomes" id="UP001417504">
    <property type="component" value="Unassembled WGS sequence"/>
</dbReference>
<evidence type="ECO:0000256" key="1">
    <source>
        <dbReference type="SAM" id="Coils"/>
    </source>
</evidence>
<evidence type="ECO:0000313" key="3">
    <source>
        <dbReference type="EMBL" id="KAK9108905.1"/>
    </source>
</evidence>
<accession>A0AAP0I594</accession>
<evidence type="ECO:0000256" key="2">
    <source>
        <dbReference type="SAM" id="Phobius"/>
    </source>
</evidence>
<keyword evidence="2" id="KW-0812">Transmembrane</keyword>
<keyword evidence="4" id="KW-1185">Reference proteome</keyword>
<dbReference type="PANTHER" id="PTHR45657">
    <property type="entry name" value="CRAL-TRIO DOMAIN-CONTAINING PROTEIN YKL091C-RELATED"/>
    <property type="match status" value="1"/>
</dbReference>
<name>A0AAP0I594_9MAGN</name>
<dbReference type="PANTHER" id="PTHR45657:SF1">
    <property type="entry name" value="CRAL-TRIO DOMAIN-CONTAINING PROTEIN YKL091C-RELATED"/>
    <property type="match status" value="1"/>
</dbReference>
<gene>
    <name evidence="3" type="ORF">Sjap_016965</name>
</gene>
<evidence type="ECO:0000313" key="4">
    <source>
        <dbReference type="Proteomes" id="UP001417504"/>
    </source>
</evidence>
<organism evidence="3 4">
    <name type="scientific">Stephania japonica</name>
    <dbReference type="NCBI Taxonomy" id="461633"/>
    <lineage>
        <taxon>Eukaryota</taxon>
        <taxon>Viridiplantae</taxon>
        <taxon>Streptophyta</taxon>
        <taxon>Embryophyta</taxon>
        <taxon>Tracheophyta</taxon>
        <taxon>Spermatophyta</taxon>
        <taxon>Magnoliopsida</taxon>
        <taxon>Ranunculales</taxon>
        <taxon>Menispermaceae</taxon>
        <taxon>Menispermoideae</taxon>
        <taxon>Cissampelideae</taxon>
        <taxon>Stephania</taxon>
    </lineage>
</organism>
<dbReference type="EMBL" id="JBBNAE010000007">
    <property type="protein sequence ID" value="KAK9108905.1"/>
    <property type="molecule type" value="Genomic_DNA"/>
</dbReference>
<proteinExistence type="predicted"/>
<reference evidence="3 4" key="1">
    <citation type="submission" date="2024-01" db="EMBL/GenBank/DDBJ databases">
        <title>Genome assemblies of Stephania.</title>
        <authorList>
            <person name="Yang L."/>
        </authorList>
    </citation>
    <scope>NUCLEOTIDE SEQUENCE [LARGE SCALE GENOMIC DNA]</scope>
    <source>
        <strain evidence="3">QJT</strain>
        <tissue evidence="3">Leaf</tissue>
    </source>
</reference>
<dbReference type="InterPro" id="IPR051026">
    <property type="entry name" value="PI/PC_transfer"/>
</dbReference>
<sequence length="144" mass="16486">MPEAFSTHILGGIMAFVMGIVTMVRLTRNMPKKLVDANHYSSSMYCVDTMMKNEKQLPAPAISNSEYYAMMKRMSDLEDKVTLLKRKPVTMPAEKEAMLEAAVSRIDALEEQLMATQRALQEALVRQEELLDYIEKKKRKKKPV</sequence>
<feature type="transmembrane region" description="Helical" evidence="2">
    <location>
        <begin position="6"/>
        <end position="24"/>
    </location>
</feature>
<keyword evidence="2" id="KW-1133">Transmembrane helix</keyword>
<protein>
    <submittedName>
        <fullName evidence="3">Uncharacterized protein</fullName>
    </submittedName>
</protein>
<comment type="caution">
    <text evidence="3">The sequence shown here is derived from an EMBL/GenBank/DDBJ whole genome shotgun (WGS) entry which is preliminary data.</text>
</comment>